<evidence type="ECO:0000256" key="7">
    <source>
        <dbReference type="HAMAP-Rule" id="MF_00173"/>
    </source>
</evidence>
<keyword evidence="12" id="KW-1185">Reference proteome</keyword>
<dbReference type="NCBIfam" id="TIGR01529">
    <property type="entry name" value="argR_whole"/>
    <property type="match status" value="1"/>
</dbReference>
<dbReference type="Gene3D" id="3.30.1360.40">
    <property type="match status" value="1"/>
</dbReference>
<keyword evidence="4 7" id="KW-0805">Transcription regulation</keyword>
<dbReference type="GO" id="GO:0006526">
    <property type="term" value="P:L-arginine biosynthetic process"/>
    <property type="evidence" value="ECO:0007669"/>
    <property type="project" value="UniProtKB-UniPathway"/>
</dbReference>
<dbReference type="GO" id="GO:0003700">
    <property type="term" value="F:DNA-binding transcription factor activity"/>
    <property type="evidence" value="ECO:0007669"/>
    <property type="project" value="UniProtKB-UniRule"/>
</dbReference>
<dbReference type="Pfam" id="PF01316">
    <property type="entry name" value="Arg_repressor"/>
    <property type="match status" value="1"/>
</dbReference>
<feature type="domain" description="Arginine repressor DNA-binding" evidence="9">
    <location>
        <begin position="1"/>
        <end position="66"/>
    </location>
</feature>
<evidence type="ECO:0000256" key="2">
    <source>
        <dbReference type="ARBA" id="ARBA00008316"/>
    </source>
</evidence>
<evidence type="ECO:0000313" key="11">
    <source>
        <dbReference type="EMBL" id="SHD77152.1"/>
    </source>
</evidence>
<keyword evidence="7" id="KW-0028">Amino-acid biosynthesis</keyword>
<dbReference type="GO" id="GO:0005737">
    <property type="term" value="C:cytoplasm"/>
    <property type="evidence" value="ECO:0007669"/>
    <property type="project" value="UniProtKB-SubCell"/>
</dbReference>
<dbReference type="PANTHER" id="PTHR34471:SF1">
    <property type="entry name" value="ARGININE REPRESSOR"/>
    <property type="match status" value="1"/>
</dbReference>
<keyword evidence="3 7" id="KW-0963">Cytoplasm</keyword>
<comment type="pathway">
    <text evidence="7">Amino-acid biosynthesis; L-arginine biosynthesis [regulation].</text>
</comment>
<dbReference type="PRINTS" id="PR01467">
    <property type="entry name" value="ARGREPRESSOR"/>
</dbReference>
<keyword evidence="6 7" id="KW-0804">Transcription</keyword>
<dbReference type="SUPFAM" id="SSF46785">
    <property type="entry name" value="Winged helix' DNA-binding domain"/>
    <property type="match status" value="1"/>
</dbReference>
<keyword evidence="7" id="KW-0055">Arginine biosynthesis</keyword>
<evidence type="ECO:0000256" key="1">
    <source>
        <dbReference type="ARBA" id="ARBA00004496"/>
    </source>
</evidence>
<evidence type="ECO:0000256" key="4">
    <source>
        <dbReference type="ARBA" id="ARBA00023015"/>
    </source>
</evidence>
<protein>
    <recommendedName>
        <fullName evidence="7 8">Arginine repressor</fullName>
    </recommendedName>
</protein>
<dbReference type="InterPro" id="IPR020900">
    <property type="entry name" value="Arg_repress_DNA-bd"/>
</dbReference>
<comment type="function">
    <text evidence="7">Regulates arginine biosynthesis genes.</text>
</comment>
<evidence type="ECO:0000256" key="6">
    <source>
        <dbReference type="ARBA" id="ARBA00023163"/>
    </source>
</evidence>
<dbReference type="AlphaFoldDB" id="M1ZBZ3"/>
<evidence type="ECO:0000259" key="10">
    <source>
        <dbReference type="Pfam" id="PF02863"/>
    </source>
</evidence>
<sequence length="150" mass="17127">MRKYTRQSIILDLIENHEIETQEELADHLLKKGIQITQATISRDIKELRLVKVLTTNKKYKYATIDNQYEGTSERLIRIFKSSVLSIERAENIIVIKTLPGAARICASTVDNLKFNGIVGTIAGYDTIFIAMEKMNMINSLLENLQNLLK</sequence>
<dbReference type="SUPFAM" id="SSF55252">
    <property type="entry name" value="C-terminal domain of arginine repressor"/>
    <property type="match status" value="1"/>
</dbReference>
<comment type="similarity">
    <text evidence="2 7">Belongs to the ArgR family.</text>
</comment>
<evidence type="ECO:0000313" key="12">
    <source>
        <dbReference type="Proteomes" id="UP000245423"/>
    </source>
</evidence>
<dbReference type="HOGENOM" id="CLU_097103_3_0_9"/>
<evidence type="ECO:0000259" key="9">
    <source>
        <dbReference type="Pfam" id="PF01316"/>
    </source>
</evidence>
<dbReference type="InterPro" id="IPR036390">
    <property type="entry name" value="WH_DNA-bd_sf"/>
</dbReference>
<dbReference type="OrthoDB" id="9807089at2"/>
<dbReference type="Proteomes" id="UP000245423">
    <property type="component" value="Chromosome 1"/>
</dbReference>
<dbReference type="GO" id="GO:0034618">
    <property type="term" value="F:arginine binding"/>
    <property type="evidence" value="ECO:0007669"/>
    <property type="project" value="InterPro"/>
</dbReference>
<dbReference type="GO" id="GO:1900079">
    <property type="term" value="P:regulation of arginine biosynthetic process"/>
    <property type="evidence" value="ECO:0007669"/>
    <property type="project" value="UniProtKB-UniRule"/>
</dbReference>
<dbReference type="PANTHER" id="PTHR34471">
    <property type="entry name" value="ARGININE REPRESSOR"/>
    <property type="match status" value="1"/>
</dbReference>
<comment type="subcellular location">
    <subcellularLocation>
        <location evidence="1 7">Cytoplasm</location>
    </subcellularLocation>
</comment>
<dbReference type="HAMAP" id="MF_00173">
    <property type="entry name" value="Arg_repressor"/>
    <property type="match status" value="1"/>
</dbReference>
<evidence type="ECO:0000256" key="5">
    <source>
        <dbReference type="ARBA" id="ARBA00023125"/>
    </source>
</evidence>
<feature type="domain" description="Arginine repressor C-terminal" evidence="10">
    <location>
        <begin position="80"/>
        <end position="146"/>
    </location>
</feature>
<dbReference type="EMBL" id="LT669839">
    <property type="protein sequence ID" value="SHD77152.1"/>
    <property type="molecule type" value="Genomic_DNA"/>
</dbReference>
<dbReference type="GO" id="GO:0051259">
    <property type="term" value="P:protein complex oligomerization"/>
    <property type="evidence" value="ECO:0007669"/>
    <property type="project" value="InterPro"/>
</dbReference>
<dbReference type="UniPathway" id="UPA00068"/>
<dbReference type="InterPro" id="IPR036388">
    <property type="entry name" value="WH-like_DNA-bd_sf"/>
</dbReference>
<keyword evidence="5 7" id="KW-0238">DNA-binding</keyword>
<accession>M1ZBZ3</accession>
<dbReference type="InterPro" id="IPR020899">
    <property type="entry name" value="Arg_repress_C"/>
</dbReference>
<name>M1ZBZ3_9FIRM</name>
<dbReference type="InterPro" id="IPR036251">
    <property type="entry name" value="Arg_repress_C_sf"/>
</dbReference>
<proteinExistence type="inferred from homology"/>
<organism evidence="11 12">
    <name type="scientific">[Clostridium] ultunense Esp</name>
    <dbReference type="NCBI Taxonomy" id="1288971"/>
    <lineage>
        <taxon>Bacteria</taxon>
        <taxon>Bacillati</taxon>
        <taxon>Bacillota</taxon>
        <taxon>Tissierellia</taxon>
        <taxon>Tissierellales</taxon>
        <taxon>Tepidimicrobiaceae</taxon>
        <taxon>Schnuerera</taxon>
    </lineage>
</organism>
<dbReference type="RefSeq" id="WP_005586099.1">
    <property type="nucleotide sequence ID" value="NZ_LT669839.1"/>
</dbReference>
<evidence type="ECO:0000256" key="3">
    <source>
        <dbReference type="ARBA" id="ARBA00022490"/>
    </source>
</evidence>
<dbReference type="GO" id="GO:0003677">
    <property type="term" value="F:DNA binding"/>
    <property type="evidence" value="ECO:0007669"/>
    <property type="project" value="UniProtKB-KW"/>
</dbReference>
<keyword evidence="7" id="KW-0678">Repressor</keyword>
<dbReference type="Gene3D" id="1.10.10.10">
    <property type="entry name" value="Winged helix-like DNA-binding domain superfamily/Winged helix DNA-binding domain"/>
    <property type="match status" value="1"/>
</dbReference>
<dbReference type="Pfam" id="PF02863">
    <property type="entry name" value="Arg_repressor_C"/>
    <property type="match status" value="1"/>
</dbReference>
<evidence type="ECO:0000256" key="8">
    <source>
        <dbReference type="NCBIfam" id="TIGR01529"/>
    </source>
</evidence>
<dbReference type="InterPro" id="IPR001669">
    <property type="entry name" value="Arg_repress"/>
</dbReference>
<reference evidence="11 12" key="1">
    <citation type="submission" date="2016-11" db="EMBL/GenBank/DDBJ databases">
        <authorList>
            <person name="Manzoor S."/>
        </authorList>
    </citation>
    <scope>NUCLEOTIDE SEQUENCE [LARGE SCALE GENOMIC DNA]</scope>
    <source>
        <strain evidence="11">Clostridium ultunense strain Esp</strain>
    </source>
</reference>
<gene>
    <name evidence="7 11" type="primary">argR</name>
    <name evidence="11" type="ORF">CUESP1_1789</name>
</gene>